<dbReference type="Gene3D" id="3.30.530.20">
    <property type="match status" value="1"/>
</dbReference>
<organism evidence="1 2">
    <name type="scientific">Pontibacillus salipaludis</name>
    <dbReference type="NCBI Taxonomy" id="1697394"/>
    <lineage>
        <taxon>Bacteria</taxon>
        <taxon>Bacillati</taxon>
        <taxon>Bacillota</taxon>
        <taxon>Bacilli</taxon>
        <taxon>Bacillales</taxon>
        <taxon>Bacillaceae</taxon>
        <taxon>Pontibacillus</taxon>
    </lineage>
</organism>
<protein>
    <recommendedName>
        <fullName evidence="3">SRPBCC family protein</fullName>
    </recommendedName>
</protein>
<dbReference type="SUPFAM" id="SSF55961">
    <property type="entry name" value="Bet v1-like"/>
    <property type="match status" value="1"/>
</dbReference>
<sequence length="154" mass="18085">MIKWHEERIIPVNIEVIWRLFEIENLHRIMPNVIENKVLERKEGVVGTTYQQKYKEGKRVETYIVEDLEYENTPLEKHNKIGFTLAKAFEIEASFTLIKQSENETRFIYKGQNVGLNFLGKTLLKLGGQKNNQKVVVDFMDRVEKEALVENKSS</sequence>
<dbReference type="RefSeq" id="WP_188653811.1">
    <property type="nucleotide sequence ID" value="NZ_BMIN01000009.1"/>
</dbReference>
<gene>
    <name evidence="1" type="ORF">GCM10011389_22640</name>
</gene>
<dbReference type="EMBL" id="BMIN01000009">
    <property type="protein sequence ID" value="GGD14504.1"/>
    <property type="molecule type" value="Genomic_DNA"/>
</dbReference>
<keyword evidence="2" id="KW-1185">Reference proteome</keyword>
<comment type="caution">
    <text evidence="1">The sequence shown here is derived from an EMBL/GenBank/DDBJ whole genome shotgun (WGS) entry which is preliminary data.</text>
</comment>
<dbReference type="InterPro" id="IPR023393">
    <property type="entry name" value="START-like_dom_sf"/>
</dbReference>
<evidence type="ECO:0008006" key="3">
    <source>
        <dbReference type="Google" id="ProtNLM"/>
    </source>
</evidence>
<accession>A0ABQ1Q658</accession>
<dbReference type="Proteomes" id="UP000642571">
    <property type="component" value="Unassembled WGS sequence"/>
</dbReference>
<reference evidence="2" key="1">
    <citation type="journal article" date="2019" name="Int. J. Syst. Evol. Microbiol.">
        <title>The Global Catalogue of Microorganisms (GCM) 10K type strain sequencing project: providing services to taxonomists for standard genome sequencing and annotation.</title>
        <authorList>
            <consortium name="The Broad Institute Genomics Platform"/>
            <consortium name="The Broad Institute Genome Sequencing Center for Infectious Disease"/>
            <person name="Wu L."/>
            <person name="Ma J."/>
        </authorList>
    </citation>
    <scope>NUCLEOTIDE SEQUENCE [LARGE SCALE GENOMIC DNA]</scope>
    <source>
        <strain evidence="2">CGMCC 1.15353</strain>
    </source>
</reference>
<name>A0ABQ1Q658_9BACI</name>
<evidence type="ECO:0000313" key="1">
    <source>
        <dbReference type="EMBL" id="GGD14504.1"/>
    </source>
</evidence>
<proteinExistence type="predicted"/>
<evidence type="ECO:0000313" key="2">
    <source>
        <dbReference type="Proteomes" id="UP000642571"/>
    </source>
</evidence>